<proteinExistence type="predicted"/>
<protein>
    <recommendedName>
        <fullName evidence="3">Toprim domain-containing protein</fullName>
    </recommendedName>
</protein>
<evidence type="ECO:0000313" key="1">
    <source>
        <dbReference type="EMBL" id="MFC4789298.1"/>
    </source>
</evidence>
<dbReference type="Proteomes" id="UP001596001">
    <property type="component" value="Unassembled WGS sequence"/>
</dbReference>
<evidence type="ECO:0008006" key="3">
    <source>
        <dbReference type="Google" id="ProtNLM"/>
    </source>
</evidence>
<gene>
    <name evidence="1" type="ORF">ACFO6X_09950</name>
</gene>
<dbReference type="EMBL" id="JBHSHJ010000007">
    <property type="protein sequence ID" value="MFC4789298.1"/>
    <property type="molecule type" value="Genomic_DNA"/>
</dbReference>
<name>A0ABV9QES8_9BURK</name>
<organism evidence="1 2">
    <name type="scientific">Giesbergeria sinuosa</name>
    <dbReference type="NCBI Taxonomy" id="80883"/>
    <lineage>
        <taxon>Bacteria</taxon>
        <taxon>Pseudomonadati</taxon>
        <taxon>Pseudomonadota</taxon>
        <taxon>Betaproteobacteria</taxon>
        <taxon>Burkholderiales</taxon>
        <taxon>Comamonadaceae</taxon>
        <taxon>Giesbergeria</taxon>
    </lineage>
</organism>
<evidence type="ECO:0000313" key="2">
    <source>
        <dbReference type="Proteomes" id="UP001596001"/>
    </source>
</evidence>
<comment type="caution">
    <text evidence="1">The sequence shown here is derived from an EMBL/GenBank/DDBJ whole genome shotgun (WGS) entry which is preliminary data.</text>
</comment>
<dbReference type="RefSeq" id="WP_382432549.1">
    <property type="nucleotide sequence ID" value="NZ_JBHSHJ010000007.1"/>
</dbReference>
<reference evidence="2" key="1">
    <citation type="journal article" date="2019" name="Int. J. Syst. Evol. Microbiol.">
        <title>The Global Catalogue of Microorganisms (GCM) 10K type strain sequencing project: providing services to taxonomists for standard genome sequencing and annotation.</title>
        <authorList>
            <consortium name="The Broad Institute Genomics Platform"/>
            <consortium name="The Broad Institute Genome Sequencing Center for Infectious Disease"/>
            <person name="Wu L."/>
            <person name="Ma J."/>
        </authorList>
    </citation>
    <scope>NUCLEOTIDE SEQUENCE [LARGE SCALE GENOMIC DNA]</scope>
    <source>
        <strain evidence="2">CCUG 49452</strain>
    </source>
</reference>
<accession>A0ABV9QES8</accession>
<sequence length="289" mass="31988">MSFVQFARAHGVEIDPAKLYPSQKIRRCGTTEKPRSGNGAYFWDGERGWVFDWSGEAKVNWYNDPNAQPWTQAEKDAWKAKRQAQRAQQEQGYQRAAQQAAEMLRSATPGEHSYLHSKGFPLAQGLVAQDGALLVPMRHHQTNALQGVQVIRWLEDERRHEKKMQPYGMKAAGAVLRMGPPKAVETVLVEGYATGLTVLEALRGIGIHAVVLVTFSAHNLTQVAQAVGGKAYIFADHDQSGTGQKAAEATGLPWCMSPVEGEDANDLHQRAGLLAVRQLLMRVRLQRKG</sequence>
<keyword evidence="2" id="KW-1185">Reference proteome</keyword>